<evidence type="ECO:0000256" key="9">
    <source>
        <dbReference type="RuleBase" id="RU000556"/>
    </source>
</evidence>
<evidence type="ECO:0000256" key="3">
    <source>
        <dbReference type="ARBA" id="ARBA00023015"/>
    </source>
</evidence>
<feature type="coiled-coil region" evidence="8">
    <location>
        <begin position="7"/>
        <end position="34"/>
    </location>
</feature>
<evidence type="ECO:0000256" key="8">
    <source>
        <dbReference type="HAMAP-Rule" id="MF_00105"/>
    </source>
</evidence>
<dbReference type="Proteomes" id="UP000006804">
    <property type="component" value="Chromosome"/>
</dbReference>
<dbReference type="OrthoDB" id="9808774at2"/>
<keyword evidence="8" id="KW-0175">Coiled coil</keyword>
<dbReference type="InterPro" id="IPR018151">
    <property type="entry name" value="TF_GreA/GreB_CS"/>
</dbReference>
<evidence type="ECO:0000256" key="2">
    <source>
        <dbReference type="ARBA" id="ARBA00013729"/>
    </source>
</evidence>
<evidence type="ECO:0000256" key="6">
    <source>
        <dbReference type="ARBA" id="ARBA00024916"/>
    </source>
</evidence>
<dbReference type="HAMAP" id="MF_00105">
    <property type="entry name" value="GreA_GreB"/>
    <property type="match status" value="1"/>
</dbReference>
<dbReference type="NCBIfam" id="TIGR01462">
    <property type="entry name" value="greA"/>
    <property type="match status" value="1"/>
</dbReference>
<dbReference type="GO" id="GO:0032784">
    <property type="term" value="P:regulation of DNA-templated transcription elongation"/>
    <property type="evidence" value="ECO:0007669"/>
    <property type="project" value="UniProtKB-UniRule"/>
</dbReference>
<dbReference type="Gene3D" id="1.10.287.180">
    <property type="entry name" value="Transcription elongation factor, GreA/GreB, N-terminal domain"/>
    <property type="match status" value="1"/>
</dbReference>
<dbReference type="InterPro" id="IPR036805">
    <property type="entry name" value="Tscrpt_elong_fac_GreA/B_N_sf"/>
</dbReference>
<dbReference type="PATRIC" id="fig|688269.3.peg.399"/>
<dbReference type="HOGENOM" id="CLU_101379_2_1_0"/>
<accession>F7YWV4</accession>
<comment type="similarity">
    <text evidence="1 8 9">Belongs to the GreA/GreB family.</text>
</comment>
<dbReference type="SUPFAM" id="SSF54534">
    <property type="entry name" value="FKBP-like"/>
    <property type="match status" value="1"/>
</dbReference>
<keyword evidence="3 8" id="KW-0805">Transcription regulation</keyword>
<keyword evidence="5 8" id="KW-0804">Transcription</keyword>
<dbReference type="GO" id="GO:0006354">
    <property type="term" value="P:DNA-templated transcription elongation"/>
    <property type="evidence" value="ECO:0007669"/>
    <property type="project" value="TreeGrafter"/>
</dbReference>
<dbReference type="SUPFAM" id="SSF46557">
    <property type="entry name" value="GreA transcript cleavage protein, N-terminal domain"/>
    <property type="match status" value="1"/>
</dbReference>
<reference evidence="12 13" key="1">
    <citation type="submission" date="2010-11" db="EMBL/GenBank/DDBJ databases">
        <title>The complete genome of Thermotoga thermarum DSM 5069.</title>
        <authorList>
            <consortium name="US DOE Joint Genome Institute (JGI-PGF)"/>
            <person name="Lucas S."/>
            <person name="Copeland A."/>
            <person name="Lapidus A."/>
            <person name="Bruce D."/>
            <person name="Goodwin L."/>
            <person name="Pitluck S."/>
            <person name="Kyrpides N."/>
            <person name="Mavromatis K."/>
            <person name="Ivanova N."/>
            <person name="Zeytun A."/>
            <person name="Brettin T."/>
            <person name="Detter J.C."/>
            <person name="Tapia R."/>
            <person name="Han C."/>
            <person name="Land M."/>
            <person name="Hauser L."/>
            <person name="Markowitz V."/>
            <person name="Cheng J.-F."/>
            <person name="Hugenholtz P."/>
            <person name="Woyke T."/>
            <person name="Wu D."/>
            <person name="Spring S."/>
            <person name="Schroeder M."/>
            <person name="Brambilla E."/>
            <person name="Klenk H.-P."/>
            <person name="Eisen J.A."/>
        </authorList>
    </citation>
    <scope>NUCLEOTIDE SEQUENCE [LARGE SCALE GENOMIC DNA]</scope>
    <source>
        <strain evidence="12 13">DSM 5069</strain>
    </source>
</reference>
<dbReference type="Gene3D" id="3.10.50.30">
    <property type="entry name" value="Transcription elongation factor, GreA/GreB, C-terminal domain"/>
    <property type="match status" value="1"/>
</dbReference>
<dbReference type="eggNOG" id="COG0782">
    <property type="taxonomic scope" value="Bacteria"/>
</dbReference>
<comment type="function">
    <text evidence="6 8 9">Necessary for efficient RNA polymerase transcription elongation past template-encoded arresting sites. The arresting sites in DNA have the property of trapping a certain fraction of elongating RNA polymerases that pass through, resulting in locked ternary complexes. Cleavage of the nascent transcript by cleavage factors such as GreA or GreB allows the resumption of elongation from the new 3'terminus. GreA releases sequences of 2 to 3 nucleotides.</text>
</comment>
<dbReference type="GO" id="GO:0003746">
    <property type="term" value="F:translation elongation factor activity"/>
    <property type="evidence" value="ECO:0007669"/>
    <property type="project" value="UniProtKB-KW"/>
</dbReference>
<dbReference type="PIRSF" id="PIRSF006092">
    <property type="entry name" value="GreA_GreB"/>
    <property type="match status" value="1"/>
</dbReference>
<feature type="domain" description="Transcription elongation factor GreA/GreB C-terminal" evidence="10">
    <location>
        <begin position="83"/>
        <end position="156"/>
    </location>
</feature>
<protein>
    <recommendedName>
        <fullName evidence="2 8">Transcription elongation factor GreA</fullName>
    </recommendedName>
    <alternativeName>
        <fullName evidence="7 8">Transcript cleavage factor GreA</fullName>
    </alternativeName>
</protein>
<dbReference type="PANTHER" id="PTHR30437:SF4">
    <property type="entry name" value="TRANSCRIPTION ELONGATION FACTOR GREA"/>
    <property type="match status" value="1"/>
</dbReference>
<organism evidence="12 13">
    <name type="scientific">Pseudothermotoga thermarum DSM 5069</name>
    <dbReference type="NCBI Taxonomy" id="688269"/>
    <lineage>
        <taxon>Bacteria</taxon>
        <taxon>Thermotogati</taxon>
        <taxon>Thermotogota</taxon>
        <taxon>Thermotogae</taxon>
        <taxon>Thermotogales</taxon>
        <taxon>Thermotogaceae</taxon>
        <taxon>Pseudothermotoga</taxon>
    </lineage>
</organism>
<keyword evidence="12" id="KW-0648">Protein biosynthesis</keyword>
<proteinExistence type="inferred from homology"/>
<dbReference type="InterPro" id="IPR006359">
    <property type="entry name" value="Tscrpt_elong_fac_GreA"/>
</dbReference>
<dbReference type="GO" id="GO:0070063">
    <property type="term" value="F:RNA polymerase binding"/>
    <property type="evidence" value="ECO:0007669"/>
    <property type="project" value="InterPro"/>
</dbReference>
<dbReference type="RefSeq" id="WP_013931706.1">
    <property type="nucleotide sequence ID" value="NC_015707.1"/>
</dbReference>
<dbReference type="InterPro" id="IPR036953">
    <property type="entry name" value="GreA/GreB_C_sf"/>
</dbReference>
<dbReference type="KEGG" id="tta:Theth_0388"/>
<dbReference type="Pfam" id="PF03449">
    <property type="entry name" value="GreA_GreB_N"/>
    <property type="match status" value="1"/>
</dbReference>
<keyword evidence="12" id="KW-0251">Elongation factor</keyword>
<dbReference type="GO" id="GO:0003677">
    <property type="term" value="F:DNA binding"/>
    <property type="evidence" value="ECO:0007669"/>
    <property type="project" value="UniProtKB-UniRule"/>
</dbReference>
<evidence type="ECO:0000259" key="11">
    <source>
        <dbReference type="Pfam" id="PF03449"/>
    </source>
</evidence>
<keyword evidence="4 8" id="KW-0238">DNA-binding</keyword>
<evidence type="ECO:0000313" key="13">
    <source>
        <dbReference type="Proteomes" id="UP000006804"/>
    </source>
</evidence>
<dbReference type="Pfam" id="PF01272">
    <property type="entry name" value="GreA_GreB"/>
    <property type="match status" value="1"/>
</dbReference>
<name>F7YWV4_9THEM</name>
<dbReference type="EMBL" id="CP002351">
    <property type="protein sequence ID" value="AEH50483.1"/>
    <property type="molecule type" value="Genomic_DNA"/>
</dbReference>
<evidence type="ECO:0000256" key="5">
    <source>
        <dbReference type="ARBA" id="ARBA00023163"/>
    </source>
</evidence>
<dbReference type="FunFam" id="3.10.50.30:FF:000001">
    <property type="entry name" value="Transcription elongation factor GreA"/>
    <property type="match status" value="1"/>
</dbReference>
<dbReference type="InterPro" id="IPR023459">
    <property type="entry name" value="Tscrpt_elong_fac_GreA/B_fam"/>
</dbReference>
<dbReference type="PANTHER" id="PTHR30437">
    <property type="entry name" value="TRANSCRIPTION ELONGATION FACTOR GREA"/>
    <property type="match status" value="1"/>
</dbReference>
<dbReference type="PROSITE" id="PS00830">
    <property type="entry name" value="GREAB_2"/>
    <property type="match status" value="1"/>
</dbReference>
<gene>
    <name evidence="8" type="primary">greA</name>
    <name evidence="12" type="ORF">Theth_0388</name>
</gene>
<sequence length="158" mass="17800">MAKKSTVYLTKEGYEKLKAELNELKEKLMYEISQRIKEARELGDLSENTEYDEAKNEQGRIGSRIAELEEILNNAEIIENRDNSVISVGSTVIIRNVTTGEEKRIKLVSPQEADIFNFKISVDSPVGRALLDKKVGDVVRVKTNAGLVKYEILGIEID</sequence>
<dbReference type="InterPro" id="IPR028624">
    <property type="entry name" value="Tscrpt_elong_fac_GreA/B"/>
</dbReference>
<evidence type="ECO:0000256" key="7">
    <source>
        <dbReference type="ARBA" id="ARBA00030776"/>
    </source>
</evidence>
<dbReference type="InterPro" id="IPR001437">
    <property type="entry name" value="Tscrpt_elong_fac_GreA/B_C"/>
</dbReference>
<dbReference type="InterPro" id="IPR022691">
    <property type="entry name" value="Tscrpt_elong_fac_GreA/B_N"/>
</dbReference>
<evidence type="ECO:0000256" key="1">
    <source>
        <dbReference type="ARBA" id="ARBA00008213"/>
    </source>
</evidence>
<dbReference type="FunFam" id="1.10.287.180:FF:000001">
    <property type="entry name" value="Transcription elongation factor GreA"/>
    <property type="match status" value="1"/>
</dbReference>
<keyword evidence="13" id="KW-1185">Reference proteome</keyword>
<evidence type="ECO:0000313" key="12">
    <source>
        <dbReference type="EMBL" id="AEH50483.1"/>
    </source>
</evidence>
<dbReference type="NCBIfam" id="NF001263">
    <property type="entry name" value="PRK00226.1-4"/>
    <property type="match status" value="1"/>
</dbReference>
<dbReference type="AlphaFoldDB" id="F7YWV4"/>
<evidence type="ECO:0000259" key="10">
    <source>
        <dbReference type="Pfam" id="PF01272"/>
    </source>
</evidence>
<evidence type="ECO:0000256" key="4">
    <source>
        <dbReference type="ARBA" id="ARBA00023125"/>
    </source>
</evidence>
<feature type="domain" description="Transcription elongation factor GreA/GreB N-terminal" evidence="11">
    <location>
        <begin position="7"/>
        <end position="77"/>
    </location>
</feature>
<dbReference type="STRING" id="688269.Theth_0388"/>